<name>G9EPI2_9GAMM</name>
<keyword evidence="1" id="KW-1133">Transmembrane helix</keyword>
<keyword evidence="1" id="KW-0472">Membrane</keyword>
<evidence type="ECO:0000313" key="2">
    <source>
        <dbReference type="EMBL" id="EHL30805.1"/>
    </source>
</evidence>
<feature type="transmembrane region" description="Helical" evidence="1">
    <location>
        <begin position="198"/>
        <end position="218"/>
    </location>
</feature>
<dbReference type="Proteomes" id="UP000002770">
    <property type="component" value="Unassembled WGS sequence"/>
</dbReference>
<feature type="transmembrane region" description="Helical" evidence="1">
    <location>
        <begin position="336"/>
        <end position="357"/>
    </location>
</feature>
<accession>G9EPI2</accession>
<dbReference type="InParanoid" id="G9EPI2"/>
<sequence>MGTSNLSLIKHAFFTHSLEQKNALSFKEDDFDLDQLRFEFSSLLQLFIANKQHWLKDVEAIFYLNTLCYLMICYYEYDYAGSELKKLKEQKKEIEVFIRVYVSSRKQDVIDPSSAFLLENLNEPQSPLIDLYKLRKYIGDINAKRSHFSYSRNLATQAITYLEKSPISDVIYELNSMLGNQYSFVEGLNLLNNSRETIALLGIALLAIRFLINLILMLKHVLQATINKELSATKVLKQELERRSFIMASDLVWSVVSLLTTYNNFFHISSLAVSPIVLSFLIFDILLFLAQVFFEVTKHNQRLHELITQKKNAALFEQAIIERQIDVLNDEWEVQCAYYAINILGANILASCFAITLLYTGPLAIAGLAIFSMLGNALYNTAEDYKKYQQSRVAVKRELSNGAILHDTHHQKLIEQLNEEYNQNYSHFLQALAFNVGGIAFIITAAVISWPIALTLTLAYVSYQLNNSNQQGDKNTSKEVPHDIYRLLNAAQDADLVLEHSCQAITL</sequence>
<organism evidence="2 3">
    <name type="scientific">Legionella drancourtii LLAP12</name>
    <dbReference type="NCBI Taxonomy" id="658187"/>
    <lineage>
        <taxon>Bacteria</taxon>
        <taxon>Pseudomonadati</taxon>
        <taxon>Pseudomonadota</taxon>
        <taxon>Gammaproteobacteria</taxon>
        <taxon>Legionellales</taxon>
        <taxon>Legionellaceae</taxon>
        <taxon>Legionella</taxon>
    </lineage>
</organism>
<evidence type="ECO:0000313" key="3">
    <source>
        <dbReference type="Proteomes" id="UP000002770"/>
    </source>
</evidence>
<keyword evidence="3" id="KW-1185">Reference proteome</keyword>
<evidence type="ECO:0008006" key="4">
    <source>
        <dbReference type="Google" id="ProtNLM"/>
    </source>
</evidence>
<dbReference type="OrthoDB" id="5651293at2"/>
<dbReference type="RefSeq" id="WP_006871087.1">
    <property type="nucleotide sequence ID" value="NZ_JH413823.1"/>
</dbReference>
<feature type="transmembrane region" description="Helical" evidence="1">
    <location>
        <begin position="432"/>
        <end position="461"/>
    </location>
</feature>
<dbReference type="eggNOG" id="ENOG5030T0H">
    <property type="taxonomic scope" value="Bacteria"/>
</dbReference>
<feature type="transmembrane region" description="Helical" evidence="1">
    <location>
        <begin position="268"/>
        <end position="294"/>
    </location>
</feature>
<dbReference type="STRING" id="658187.LDG_7167"/>
<keyword evidence="1" id="KW-0812">Transmembrane</keyword>
<dbReference type="HOGENOM" id="CLU_528731_0_0_6"/>
<gene>
    <name evidence="2" type="ORF">LDG_7167</name>
</gene>
<proteinExistence type="predicted"/>
<evidence type="ECO:0000256" key="1">
    <source>
        <dbReference type="SAM" id="Phobius"/>
    </source>
</evidence>
<dbReference type="AlphaFoldDB" id="G9EPI2"/>
<feature type="transmembrane region" description="Helical" evidence="1">
    <location>
        <begin position="244"/>
        <end position="262"/>
    </location>
</feature>
<protein>
    <recommendedName>
        <fullName evidence="4">Coiled-coil protein</fullName>
    </recommendedName>
</protein>
<feature type="transmembrane region" description="Helical" evidence="1">
    <location>
        <begin position="363"/>
        <end position="382"/>
    </location>
</feature>
<dbReference type="EMBL" id="JH413823">
    <property type="protein sequence ID" value="EHL30805.1"/>
    <property type="molecule type" value="Genomic_DNA"/>
</dbReference>
<reference evidence="2 3" key="1">
    <citation type="journal article" date="2011" name="BMC Genomics">
        <title>Insight into cross-talk between intra-amoebal pathogens.</title>
        <authorList>
            <person name="Gimenez G."/>
            <person name="Bertelli C."/>
            <person name="Moliner C."/>
            <person name="Robert C."/>
            <person name="Raoult D."/>
            <person name="Fournier P.E."/>
            <person name="Greub G."/>
        </authorList>
    </citation>
    <scope>NUCLEOTIDE SEQUENCE [LARGE SCALE GENOMIC DNA]</scope>
    <source>
        <strain evidence="2 3">LLAP12</strain>
    </source>
</reference>